<dbReference type="InterPro" id="IPR011004">
    <property type="entry name" value="Trimer_LpxA-like_sf"/>
</dbReference>
<dbReference type="PANTHER" id="PTHR23416:SF23">
    <property type="entry name" value="ACETYLTRANSFERASE C18B11.09C-RELATED"/>
    <property type="match status" value="1"/>
</dbReference>
<comment type="similarity">
    <text evidence="1">Belongs to the transferase hexapeptide repeat family.</text>
</comment>
<sequence>MSKLTSSTIDTKNKLTRVLWIIISTLLYRFSPTPFHKWRRLLLRLFGAVVGKGAHPYPSAKIWAPWNLIMDDHSCLSHGVICYNVAPVFLGKNVTVSQYSHLCTATHDYNDPSMQLMVAPIVIEDYAWVTADVFIGPGVTIGEGAVINARSSVFSDIKPWTVAKGYPAQSYKKRVLKGVYE</sequence>
<reference evidence="3 4" key="1">
    <citation type="submission" date="2020-05" db="EMBL/GenBank/DDBJ databases">
        <title>Compete genome of Limnobacter sp. SAORIC-580.</title>
        <authorList>
            <person name="Song J."/>
            <person name="Cho J.-C."/>
        </authorList>
    </citation>
    <scope>NUCLEOTIDE SEQUENCE [LARGE SCALE GENOMIC DNA]</scope>
    <source>
        <strain evidence="3 4">SAORIC-580</strain>
    </source>
</reference>
<gene>
    <name evidence="3" type="ORF">HKT17_13970</name>
</gene>
<name>A0ABX6N9R3_9BURK</name>
<dbReference type="PANTHER" id="PTHR23416">
    <property type="entry name" value="SIALIC ACID SYNTHASE-RELATED"/>
    <property type="match status" value="1"/>
</dbReference>
<dbReference type="CDD" id="cd05825">
    <property type="entry name" value="LbH_wcaF_like"/>
    <property type="match status" value="1"/>
</dbReference>
<keyword evidence="2" id="KW-0808">Transferase</keyword>
<keyword evidence="4" id="KW-1185">Reference proteome</keyword>
<dbReference type="Proteomes" id="UP000501130">
    <property type="component" value="Chromosome"/>
</dbReference>
<evidence type="ECO:0000313" key="4">
    <source>
        <dbReference type="Proteomes" id="UP000501130"/>
    </source>
</evidence>
<protein>
    <submittedName>
        <fullName evidence="3">Colanic acid biosynthesis acetyltransferase</fullName>
    </submittedName>
</protein>
<organism evidence="3 4">
    <name type="scientific">Limnobacter profundi</name>
    <dbReference type="NCBI Taxonomy" id="2732163"/>
    <lineage>
        <taxon>Bacteria</taxon>
        <taxon>Pseudomonadati</taxon>
        <taxon>Pseudomonadota</taxon>
        <taxon>Betaproteobacteria</taxon>
        <taxon>Burkholderiales</taxon>
        <taxon>Burkholderiaceae</taxon>
        <taxon>Limnobacter</taxon>
    </lineage>
</organism>
<dbReference type="InterPro" id="IPR051159">
    <property type="entry name" value="Hexapeptide_acetyltransf"/>
</dbReference>
<evidence type="ECO:0000313" key="3">
    <source>
        <dbReference type="EMBL" id="QJR30726.1"/>
    </source>
</evidence>
<dbReference type="SUPFAM" id="SSF51161">
    <property type="entry name" value="Trimeric LpxA-like enzymes"/>
    <property type="match status" value="1"/>
</dbReference>
<evidence type="ECO:0000256" key="1">
    <source>
        <dbReference type="ARBA" id="ARBA00007274"/>
    </source>
</evidence>
<dbReference type="Gene3D" id="2.160.10.10">
    <property type="entry name" value="Hexapeptide repeat proteins"/>
    <property type="match status" value="1"/>
</dbReference>
<accession>A0ABX6N9R3</accession>
<proteinExistence type="inferred from homology"/>
<evidence type="ECO:0000256" key="2">
    <source>
        <dbReference type="ARBA" id="ARBA00022679"/>
    </source>
</evidence>
<dbReference type="EMBL" id="CP053084">
    <property type="protein sequence ID" value="QJR30726.1"/>
    <property type="molecule type" value="Genomic_DNA"/>
</dbReference>